<proteinExistence type="predicted"/>
<dbReference type="PROSITE" id="PS50110">
    <property type="entry name" value="RESPONSE_REGULATORY"/>
    <property type="match status" value="1"/>
</dbReference>
<comment type="catalytic activity">
    <reaction evidence="2">
        <text>2 GTP = 3',3'-c-di-GMP + 2 diphosphate</text>
        <dbReference type="Rhea" id="RHEA:24898"/>
        <dbReference type="ChEBI" id="CHEBI:33019"/>
        <dbReference type="ChEBI" id="CHEBI:37565"/>
        <dbReference type="ChEBI" id="CHEBI:58805"/>
        <dbReference type="EC" id="2.7.7.65"/>
    </reaction>
</comment>
<organism evidence="6 7">
    <name type="scientific">Rhodocyclus tenuis</name>
    <name type="common">Rhodospirillum tenue</name>
    <dbReference type="NCBI Taxonomy" id="1066"/>
    <lineage>
        <taxon>Bacteria</taxon>
        <taxon>Pseudomonadati</taxon>
        <taxon>Pseudomonadota</taxon>
        <taxon>Betaproteobacteria</taxon>
        <taxon>Rhodocyclales</taxon>
        <taxon>Rhodocyclaceae</taxon>
        <taxon>Rhodocyclus</taxon>
    </lineage>
</organism>
<comment type="caution">
    <text evidence="6">The sequence shown here is derived from an EMBL/GenBank/DDBJ whole genome shotgun (WGS) entry which is preliminary data.</text>
</comment>
<evidence type="ECO:0000259" key="4">
    <source>
        <dbReference type="PROSITE" id="PS50110"/>
    </source>
</evidence>
<dbReference type="FunFam" id="3.30.70.270:FF:000001">
    <property type="entry name" value="Diguanylate cyclase domain protein"/>
    <property type="match status" value="1"/>
</dbReference>
<dbReference type="GO" id="GO:0043709">
    <property type="term" value="P:cell adhesion involved in single-species biofilm formation"/>
    <property type="evidence" value="ECO:0007669"/>
    <property type="project" value="TreeGrafter"/>
</dbReference>
<dbReference type="PANTHER" id="PTHR45138:SF9">
    <property type="entry name" value="DIGUANYLATE CYCLASE DGCM-RELATED"/>
    <property type="match status" value="1"/>
</dbReference>
<dbReference type="GO" id="GO:0000160">
    <property type="term" value="P:phosphorelay signal transduction system"/>
    <property type="evidence" value="ECO:0007669"/>
    <property type="project" value="InterPro"/>
</dbReference>
<evidence type="ECO:0000256" key="2">
    <source>
        <dbReference type="ARBA" id="ARBA00034247"/>
    </source>
</evidence>
<dbReference type="PANTHER" id="PTHR45138">
    <property type="entry name" value="REGULATORY COMPONENTS OF SENSORY TRANSDUCTION SYSTEM"/>
    <property type="match status" value="1"/>
</dbReference>
<dbReference type="CDD" id="cd01949">
    <property type="entry name" value="GGDEF"/>
    <property type="match status" value="1"/>
</dbReference>
<comment type="caution">
    <text evidence="3">Lacks conserved residue(s) required for the propagation of feature annotation.</text>
</comment>
<dbReference type="Pfam" id="PF00990">
    <property type="entry name" value="GGDEF"/>
    <property type="match status" value="1"/>
</dbReference>
<dbReference type="Proteomes" id="UP000587070">
    <property type="component" value="Unassembled WGS sequence"/>
</dbReference>
<dbReference type="Gene3D" id="3.40.50.2300">
    <property type="match status" value="1"/>
</dbReference>
<dbReference type="OrthoDB" id="9813903at2"/>
<dbReference type="Pfam" id="PF00072">
    <property type="entry name" value="Response_reg"/>
    <property type="match status" value="1"/>
</dbReference>
<name>A0A840G411_RHOTE</name>
<dbReference type="RefSeq" id="WP_153116835.1">
    <property type="nucleotide sequence ID" value="NZ_JACIGE010000021.1"/>
</dbReference>
<dbReference type="EMBL" id="JACIGE010000021">
    <property type="protein sequence ID" value="MBB4249164.1"/>
    <property type="molecule type" value="Genomic_DNA"/>
</dbReference>
<dbReference type="SMART" id="SM00448">
    <property type="entry name" value="REC"/>
    <property type="match status" value="1"/>
</dbReference>
<sequence length="325" mass="34924">MKILVIEDNASHRRTLCEHVGRLGMSVRGADSGSSGVELFLAERPDVLLLASRLAEIDAFAVCRHIRQVEPPGEWTPIIFLIAAGDDAALQRSVAAGGDDFLSLPVSEVAIDVKLRAMQRQLQMRQSLLATTRKLDTANQQLQRLASLDSLTGAANRRYFDATLEREWRRSMREGSTLSVVMVDIDLFKQFNDHYGHPAGDECIRRVAAALAADLDRGGDLLARYGGEEFAAILPGTTLGGASIVALRMRDAVAALAMTHAGSPHGKVTASFGVACGVAMPETAAATLLAAADRALYQAKADGRNRVHVTTSLDPDCFISEEETA</sequence>
<protein>
    <recommendedName>
        <fullName evidence="1">diguanylate cyclase</fullName>
        <ecNumber evidence="1">2.7.7.65</ecNumber>
    </recommendedName>
</protein>
<dbReference type="AlphaFoldDB" id="A0A840G411"/>
<dbReference type="SUPFAM" id="SSF52172">
    <property type="entry name" value="CheY-like"/>
    <property type="match status" value="1"/>
</dbReference>
<dbReference type="NCBIfam" id="TIGR00254">
    <property type="entry name" value="GGDEF"/>
    <property type="match status" value="1"/>
</dbReference>
<dbReference type="GO" id="GO:0005886">
    <property type="term" value="C:plasma membrane"/>
    <property type="evidence" value="ECO:0007669"/>
    <property type="project" value="TreeGrafter"/>
</dbReference>
<dbReference type="SUPFAM" id="SSF55073">
    <property type="entry name" value="Nucleotide cyclase"/>
    <property type="match status" value="1"/>
</dbReference>
<dbReference type="GO" id="GO:0052621">
    <property type="term" value="F:diguanylate cyclase activity"/>
    <property type="evidence" value="ECO:0007669"/>
    <property type="project" value="UniProtKB-EC"/>
</dbReference>
<dbReference type="PROSITE" id="PS50887">
    <property type="entry name" value="GGDEF"/>
    <property type="match status" value="1"/>
</dbReference>
<feature type="domain" description="GGDEF" evidence="5">
    <location>
        <begin position="176"/>
        <end position="312"/>
    </location>
</feature>
<dbReference type="GO" id="GO:1902201">
    <property type="term" value="P:negative regulation of bacterial-type flagellum-dependent cell motility"/>
    <property type="evidence" value="ECO:0007669"/>
    <property type="project" value="TreeGrafter"/>
</dbReference>
<evidence type="ECO:0000256" key="3">
    <source>
        <dbReference type="PROSITE-ProRule" id="PRU00169"/>
    </source>
</evidence>
<dbReference type="InterPro" id="IPR029787">
    <property type="entry name" value="Nucleotide_cyclase"/>
</dbReference>
<dbReference type="InterPro" id="IPR011006">
    <property type="entry name" value="CheY-like_superfamily"/>
</dbReference>
<dbReference type="InterPro" id="IPR043128">
    <property type="entry name" value="Rev_trsase/Diguanyl_cyclase"/>
</dbReference>
<gene>
    <name evidence="6" type="ORF">GGD90_003568</name>
</gene>
<dbReference type="EC" id="2.7.7.65" evidence="1"/>
<keyword evidence="7" id="KW-1185">Reference proteome</keyword>
<accession>A0A840G411</accession>
<dbReference type="InterPro" id="IPR050469">
    <property type="entry name" value="Diguanylate_Cyclase"/>
</dbReference>
<dbReference type="Gene3D" id="3.30.70.270">
    <property type="match status" value="1"/>
</dbReference>
<evidence type="ECO:0000313" key="6">
    <source>
        <dbReference type="EMBL" id="MBB4249164.1"/>
    </source>
</evidence>
<dbReference type="InterPro" id="IPR001789">
    <property type="entry name" value="Sig_transdc_resp-reg_receiver"/>
</dbReference>
<evidence type="ECO:0000259" key="5">
    <source>
        <dbReference type="PROSITE" id="PS50887"/>
    </source>
</evidence>
<evidence type="ECO:0000256" key="1">
    <source>
        <dbReference type="ARBA" id="ARBA00012528"/>
    </source>
</evidence>
<dbReference type="SMART" id="SM00267">
    <property type="entry name" value="GGDEF"/>
    <property type="match status" value="1"/>
</dbReference>
<dbReference type="InterPro" id="IPR000160">
    <property type="entry name" value="GGDEF_dom"/>
</dbReference>
<feature type="domain" description="Response regulatory" evidence="4">
    <location>
        <begin position="2"/>
        <end position="119"/>
    </location>
</feature>
<reference evidence="6 7" key="1">
    <citation type="submission" date="2020-08" db="EMBL/GenBank/DDBJ databases">
        <title>Genome sequencing of Purple Non-Sulfur Bacteria from various extreme environments.</title>
        <authorList>
            <person name="Mayer M."/>
        </authorList>
    </citation>
    <scope>NUCLEOTIDE SEQUENCE [LARGE SCALE GENOMIC DNA]</scope>
    <source>
        <strain evidence="6 7">2761</strain>
    </source>
</reference>
<evidence type="ECO:0000313" key="7">
    <source>
        <dbReference type="Proteomes" id="UP000587070"/>
    </source>
</evidence>